<keyword evidence="4" id="KW-1185">Reference proteome</keyword>
<feature type="chain" id="PRO_5039146911" description="Lipoprotein" evidence="2">
    <location>
        <begin position="20"/>
        <end position="330"/>
    </location>
</feature>
<feature type="signal peptide" evidence="2">
    <location>
        <begin position="1"/>
        <end position="19"/>
    </location>
</feature>
<evidence type="ECO:0000256" key="1">
    <source>
        <dbReference type="SAM" id="MobiDB-lite"/>
    </source>
</evidence>
<protein>
    <recommendedName>
        <fullName evidence="5">Lipoprotein</fullName>
    </recommendedName>
</protein>
<reference evidence="3 4" key="1">
    <citation type="submission" date="2017-07" db="EMBL/GenBank/DDBJ databases">
        <title>Fictibacillus sp. nov. GDSW-R2A3 Genome sequencing and assembly.</title>
        <authorList>
            <person name="Mayilraj S."/>
        </authorList>
    </citation>
    <scope>NUCLEOTIDE SEQUENCE [LARGE SCALE GENOMIC DNA]</scope>
    <source>
        <strain evidence="3 4">GDSW-R2A3</strain>
    </source>
</reference>
<sequence>MKRNVLLFAAVLTVLLLSACGEDEKKADSKPAAAENKESSEKETVEVTDKAKGAPEDQGDAKVWFKGEAERIGKKISVKGKTNLQPDSRLTYYIDSIEGSIVGGTNVAQVQNNGSFQLDAEIPKEYDGLSILTMKFEPATDNAPIIEHYGKNGEKLEGSFVRLSEDSGTPNNQAILKLDIPQEGGKTTVEIEEPAWQKPEDYGDVNIRIDDPKITKDERYIYIEGTSNFLEGTHIEAKAEIPGYVTSGFKGVTEVNPDGSYRIIFENPANDKRIKNLKDYEIFIRMYPDANFWNSIKTTYGEKGQKFKGNYIKEQYEGSYYLEKKLNVSE</sequence>
<dbReference type="PROSITE" id="PS51257">
    <property type="entry name" value="PROKAR_LIPOPROTEIN"/>
    <property type="match status" value="1"/>
</dbReference>
<organism evidence="3 4">
    <name type="scientific">Fictibacillus aquaticus</name>
    <dbReference type="NCBI Taxonomy" id="2021314"/>
    <lineage>
        <taxon>Bacteria</taxon>
        <taxon>Bacillati</taxon>
        <taxon>Bacillota</taxon>
        <taxon>Bacilli</taxon>
        <taxon>Bacillales</taxon>
        <taxon>Fictibacillaceae</taxon>
        <taxon>Fictibacillus</taxon>
    </lineage>
</organism>
<evidence type="ECO:0000313" key="3">
    <source>
        <dbReference type="EMBL" id="OYD56362.1"/>
    </source>
</evidence>
<keyword evidence="2" id="KW-0732">Signal</keyword>
<proteinExistence type="predicted"/>
<dbReference type="EMBL" id="NOII01000013">
    <property type="protein sequence ID" value="OYD56362.1"/>
    <property type="molecule type" value="Genomic_DNA"/>
</dbReference>
<dbReference type="Proteomes" id="UP000215059">
    <property type="component" value="Unassembled WGS sequence"/>
</dbReference>
<dbReference type="OrthoDB" id="193257at2"/>
<gene>
    <name evidence="3" type="ORF">CGZ90_17560</name>
</gene>
<evidence type="ECO:0000313" key="4">
    <source>
        <dbReference type="Proteomes" id="UP000215059"/>
    </source>
</evidence>
<name>A0A235F568_9BACL</name>
<accession>A0A235F568</accession>
<dbReference type="RefSeq" id="WP_094253844.1">
    <property type="nucleotide sequence ID" value="NZ_JBHLXL010000005.1"/>
</dbReference>
<feature type="region of interest" description="Disordered" evidence="1">
    <location>
        <begin position="22"/>
        <end position="59"/>
    </location>
</feature>
<dbReference type="AlphaFoldDB" id="A0A235F568"/>
<evidence type="ECO:0008006" key="5">
    <source>
        <dbReference type="Google" id="ProtNLM"/>
    </source>
</evidence>
<comment type="caution">
    <text evidence="3">The sequence shown here is derived from an EMBL/GenBank/DDBJ whole genome shotgun (WGS) entry which is preliminary data.</text>
</comment>
<evidence type="ECO:0000256" key="2">
    <source>
        <dbReference type="SAM" id="SignalP"/>
    </source>
</evidence>